<dbReference type="Proteomes" id="UP000237883">
    <property type="component" value="Chromosome"/>
</dbReference>
<reference evidence="2" key="1">
    <citation type="submission" date="2018-02" db="EMBL/GenBank/DDBJ databases">
        <authorList>
            <person name="Holder M.E."/>
            <person name="Ajami N.J."/>
            <person name="Petrosino J.F."/>
        </authorList>
    </citation>
    <scope>NUCLEOTIDE SEQUENCE [LARGE SCALE GENOMIC DNA]</scope>
    <source>
        <strain evidence="2">CCUG 47132</strain>
    </source>
</reference>
<accession>A0A2S0L4E0</accession>
<gene>
    <name evidence="1" type="ORF">C5Q96_04575</name>
</gene>
<protein>
    <recommendedName>
        <fullName evidence="3">LXG domain-containing protein</fullName>
    </recommendedName>
</protein>
<name>A0A2S0L4E0_9FIRM</name>
<organism evidence="1 2">
    <name type="scientific">Mogibacterium diversum</name>
    <dbReference type="NCBI Taxonomy" id="114527"/>
    <lineage>
        <taxon>Bacteria</taxon>
        <taxon>Bacillati</taxon>
        <taxon>Bacillota</taxon>
        <taxon>Clostridia</taxon>
        <taxon>Peptostreptococcales</taxon>
        <taxon>Anaerovoracaceae</taxon>
        <taxon>Mogibacterium</taxon>
    </lineage>
</organism>
<dbReference type="AlphaFoldDB" id="A0A2S0L4E0"/>
<dbReference type="KEGG" id="mdv:C5Q96_04575"/>
<dbReference type="RefSeq" id="WP_106057230.1">
    <property type="nucleotide sequence ID" value="NZ_CP027228.1"/>
</dbReference>
<sequence>MGLKVDPKQIQAEAKSITDNANKYYSMVSGIRDSMNFLLTNSTSEGLAISAAKNQAHAHIVAIDYFEYISVEILTQYQKLVTAISNNEITEKLDEDELRALINQKQEDYNFYGNRVDNIRMLQRNFEFCASVFDLLKNHYKAARDNALSLKKDYEKKLINLINLEKASSSYYSSVNTMIKKQNMLLYDLSIAGAKGKFPKTKLANALSIYSAIRDHNIDPNKLLFCKDASGKKVISVEAIGLFADTEKKNMSPLQLSMYNYIINHIHSSKCTTHDLDNIIEGYYGQEIRTKRGDSIVSLRQLKKSAPNLVSDLNENLTKLTKNGKSNNKLVEITEFVNTVFKETEVTKVGQVKYHNGYSIKIHTYRYEYGAWKYENGVAHSSTRAVSCTKDITVHTFGKGVDGAVEYHTNVLKNYINENNFILKRSMAKIGIDVAQDFIPTPGLSAVMDFTEDMNNDYRARIFATNLTRLEMAKSTDSYITQVNDECIIRIGPNIDAVMKYMNDKGYPLEGTMKENIDNMIKYGKDINRNSTVQIRDHIIKELREGGYEWID</sequence>
<dbReference type="OrthoDB" id="9881934at2"/>
<keyword evidence="2" id="KW-1185">Reference proteome</keyword>
<evidence type="ECO:0000313" key="1">
    <source>
        <dbReference type="EMBL" id="AVM48156.1"/>
    </source>
</evidence>
<proteinExistence type="predicted"/>
<evidence type="ECO:0008006" key="3">
    <source>
        <dbReference type="Google" id="ProtNLM"/>
    </source>
</evidence>
<dbReference type="GeneID" id="78391533"/>
<evidence type="ECO:0000313" key="2">
    <source>
        <dbReference type="Proteomes" id="UP000237883"/>
    </source>
</evidence>
<dbReference type="EMBL" id="CP027228">
    <property type="protein sequence ID" value="AVM48156.1"/>
    <property type="molecule type" value="Genomic_DNA"/>
</dbReference>